<feature type="region of interest" description="Disordered" evidence="1">
    <location>
        <begin position="208"/>
        <end position="285"/>
    </location>
</feature>
<proteinExistence type="predicted"/>
<evidence type="ECO:0000313" key="3">
    <source>
        <dbReference type="EMBL" id="GEO81628.1"/>
    </source>
</evidence>
<feature type="domain" description="HTH merR-type" evidence="2">
    <location>
        <begin position="32"/>
        <end position="101"/>
    </location>
</feature>
<dbReference type="Pfam" id="PF13411">
    <property type="entry name" value="MerR_1"/>
    <property type="match status" value="1"/>
</dbReference>
<feature type="compositionally biased region" description="Basic and acidic residues" evidence="1">
    <location>
        <begin position="242"/>
        <end position="267"/>
    </location>
</feature>
<accession>A0A512H879</accession>
<organism evidence="3 4">
    <name type="scientific">Pararhodospirillum oryzae</name>
    <dbReference type="NCBI Taxonomy" id="478448"/>
    <lineage>
        <taxon>Bacteria</taxon>
        <taxon>Pseudomonadati</taxon>
        <taxon>Pseudomonadota</taxon>
        <taxon>Alphaproteobacteria</taxon>
        <taxon>Rhodospirillales</taxon>
        <taxon>Rhodospirillaceae</taxon>
        <taxon>Pararhodospirillum</taxon>
    </lineage>
</organism>
<feature type="compositionally biased region" description="Low complexity" evidence="1">
    <location>
        <begin position="178"/>
        <end position="192"/>
    </location>
</feature>
<dbReference type="GO" id="GO:0006355">
    <property type="term" value="P:regulation of DNA-templated transcription"/>
    <property type="evidence" value="ECO:0007669"/>
    <property type="project" value="InterPro"/>
</dbReference>
<protein>
    <recommendedName>
        <fullName evidence="2">HTH merR-type domain-containing protein</fullName>
    </recommendedName>
</protein>
<feature type="compositionally biased region" description="Acidic residues" evidence="1">
    <location>
        <begin position="123"/>
        <end position="147"/>
    </location>
</feature>
<dbReference type="EMBL" id="BJZO01000042">
    <property type="protein sequence ID" value="GEO81628.1"/>
    <property type="molecule type" value="Genomic_DNA"/>
</dbReference>
<dbReference type="AlphaFoldDB" id="A0A512H879"/>
<reference evidence="3 4" key="1">
    <citation type="submission" date="2019-07" db="EMBL/GenBank/DDBJ databases">
        <title>Whole genome shotgun sequence of Rhodospirillum oryzae NBRC 107573.</title>
        <authorList>
            <person name="Hosoyama A."/>
            <person name="Uohara A."/>
            <person name="Ohji S."/>
            <person name="Ichikawa N."/>
        </authorList>
    </citation>
    <scope>NUCLEOTIDE SEQUENCE [LARGE SCALE GENOMIC DNA]</scope>
    <source>
        <strain evidence="3 4">NBRC 107573</strain>
    </source>
</reference>
<dbReference type="Proteomes" id="UP000321567">
    <property type="component" value="Unassembled WGS sequence"/>
</dbReference>
<name>A0A512H879_9PROT</name>
<evidence type="ECO:0000259" key="2">
    <source>
        <dbReference type="SMART" id="SM00422"/>
    </source>
</evidence>
<keyword evidence="4" id="KW-1185">Reference proteome</keyword>
<gene>
    <name evidence="3" type="ORF">ROR02_17590</name>
</gene>
<feature type="region of interest" description="Disordered" evidence="1">
    <location>
        <begin position="1"/>
        <end position="27"/>
    </location>
</feature>
<dbReference type="InterPro" id="IPR009061">
    <property type="entry name" value="DNA-bd_dom_put_sf"/>
</dbReference>
<evidence type="ECO:0000313" key="4">
    <source>
        <dbReference type="Proteomes" id="UP000321567"/>
    </source>
</evidence>
<comment type="caution">
    <text evidence="3">The sequence shown here is derived from an EMBL/GenBank/DDBJ whole genome shotgun (WGS) entry which is preliminary data.</text>
</comment>
<dbReference type="SMART" id="SM00422">
    <property type="entry name" value="HTH_MERR"/>
    <property type="match status" value="1"/>
</dbReference>
<feature type="region of interest" description="Disordered" evidence="1">
    <location>
        <begin position="109"/>
        <end position="192"/>
    </location>
</feature>
<dbReference type="GO" id="GO:0003677">
    <property type="term" value="F:DNA binding"/>
    <property type="evidence" value="ECO:0007669"/>
    <property type="project" value="InterPro"/>
</dbReference>
<sequence length="313" mass="33365">MSMGNGLTPENGNDVESEGGRRTGKSEAAFRTISEVSADLGVPQHVLRFWETKFSQIRPMKRGGGRRYYRPEDVVLLAAIRDLLYNDGYTIRGAQKLLREHGVRAVLAQGSGRGGPLGYDDATGADDEGYDDDSLDVDDMDDGEEESPPPAPPPRHHAVQQASHAPEPSSGKAHAEHAAVPPVEKAAPAPRKAAGMVDARIVGLEDASEAEAPETTATPEANDQAVEKTGPVSAGPAFVPENKPKDEPEDDPGHDGDREAGKDEKAGPAEGIEPEEAPAQPVVLGLSEAQRDELEAVLRELEDLRRILFQAGI</sequence>
<dbReference type="SUPFAM" id="SSF46955">
    <property type="entry name" value="Putative DNA-binding domain"/>
    <property type="match status" value="1"/>
</dbReference>
<evidence type="ECO:0000256" key="1">
    <source>
        <dbReference type="SAM" id="MobiDB-lite"/>
    </source>
</evidence>
<dbReference type="InterPro" id="IPR000551">
    <property type="entry name" value="MerR-type_HTH_dom"/>
</dbReference>
<dbReference type="CDD" id="cd04765">
    <property type="entry name" value="HTH_MlrA-like_sg2"/>
    <property type="match status" value="1"/>
</dbReference>
<dbReference type="Gene3D" id="1.10.1660.10">
    <property type="match status" value="1"/>
</dbReference>